<evidence type="ECO:0000256" key="7">
    <source>
        <dbReference type="HAMAP-Rule" id="MF_00109"/>
    </source>
</evidence>
<dbReference type="PRINTS" id="PR01100">
    <property type="entry name" value="SHIKIMTKNASE"/>
</dbReference>
<dbReference type="GO" id="GO:0016301">
    <property type="term" value="F:kinase activity"/>
    <property type="evidence" value="ECO:0007669"/>
    <property type="project" value="UniProtKB-KW"/>
</dbReference>
<evidence type="ECO:0000256" key="4">
    <source>
        <dbReference type="ARBA" id="ARBA00022777"/>
    </source>
</evidence>
<feature type="binding site" evidence="7">
    <location>
        <position position="38"/>
    </location>
    <ligand>
        <name>substrate</name>
    </ligand>
</feature>
<evidence type="ECO:0000313" key="9">
    <source>
        <dbReference type="Proteomes" id="UP001557484"/>
    </source>
</evidence>
<dbReference type="InterPro" id="IPR000623">
    <property type="entry name" value="Shikimate_kinase/TSH1"/>
</dbReference>
<evidence type="ECO:0000313" key="8">
    <source>
        <dbReference type="EMBL" id="MEX1666686.1"/>
    </source>
</evidence>
<dbReference type="PANTHER" id="PTHR21087:SF16">
    <property type="entry name" value="SHIKIMATE KINASE 1, CHLOROPLASTIC"/>
    <property type="match status" value="1"/>
</dbReference>
<gene>
    <name evidence="7" type="primary">aroK</name>
    <name evidence="8" type="ORF">AB4875_14420</name>
</gene>
<feature type="binding site" evidence="7">
    <location>
        <position position="138"/>
    </location>
    <ligand>
        <name>substrate</name>
    </ligand>
</feature>
<keyword evidence="7" id="KW-0460">Magnesium</keyword>
<feature type="binding site" evidence="7">
    <location>
        <position position="121"/>
    </location>
    <ligand>
        <name>ATP</name>
        <dbReference type="ChEBI" id="CHEBI:30616"/>
    </ligand>
</feature>
<dbReference type="Pfam" id="PF01202">
    <property type="entry name" value="SKI"/>
    <property type="match status" value="1"/>
</dbReference>
<evidence type="ECO:0000256" key="5">
    <source>
        <dbReference type="ARBA" id="ARBA00022840"/>
    </source>
</evidence>
<dbReference type="SUPFAM" id="SSF52540">
    <property type="entry name" value="P-loop containing nucleoside triphosphate hydrolases"/>
    <property type="match status" value="1"/>
</dbReference>
<keyword evidence="9" id="KW-1185">Reference proteome</keyword>
<organism evidence="8 9">
    <name type="scientific">Zhongshania arctica</name>
    <dbReference type="NCBI Taxonomy" id="3238302"/>
    <lineage>
        <taxon>Bacteria</taxon>
        <taxon>Pseudomonadati</taxon>
        <taxon>Pseudomonadota</taxon>
        <taxon>Gammaproteobacteria</taxon>
        <taxon>Cellvibrionales</taxon>
        <taxon>Spongiibacteraceae</taxon>
        <taxon>Zhongshania</taxon>
    </lineage>
</organism>
<evidence type="ECO:0000256" key="1">
    <source>
        <dbReference type="ARBA" id="ARBA00022605"/>
    </source>
</evidence>
<keyword evidence="2 7" id="KW-0808">Transferase</keyword>
<comment type="subunit">
    <text evidence="7">Monomer.</text>
</comment>
<keyword evidence="6 7" id="KW-0057">Aromatic amino acid biosynthesis</keyword>
<dbReference type="Proteomes" id="UP001557484">
    <property type="component" value="Unassembled WGS sequence"/>
</dbReference>
<evidence type="ECO:0000256" key="2">
    <source>
        <dbReference type="ARBA" id="ARBA00022679"/>
    </source>
</evidence>
<reference evidence="8 9" key="1">
    <citation type="journal article" date="2011" name="Int. J. Syst. Evol. Microbiol.">
        <title>Zhongshania antarctica gen. nov., sp. nov. and Zhongshania guokunii sp. nov., gammaproteobacteria respectively isolated from coastal attached (fast) ice and surface seawater of the Antarctic.</title>
        <authorList>
            <person name="Li H.J."/>
            <person name="Zhang X.Y."/>
            <person name="Chen C.X."/>
            <person name="Zhang Y.J."/>
            <person name="Gao Z.M."/>
            <person name="Yu Y."/>
            <person name="Chen X.L."/>
            <person name="Chen B."/>
            <person name="Zhang Y.Z."/>
        </authorList>
    </citation>
    <scope>NUCLEOTIDE SEQUENCE [LARGE SCALE GENOMIC DNA]</scope>
    <source>
        <strain evidence="8 9">R06B22</strain>
    </source>
</reference>
<sequence length="176" mass="18684">MSEITSSSVVLIGMPGAGKSTIGEALALRSGAQFVDTDRLIEQREGLSLQALLDAKGYEYLRAIEAEVLSAGKFVNQVVATGGSAVYSRAAMANLRQFGPCVFIDIPLSEIIRRVQNFTQRGIAGPPGQDLQGVYSERLPLYRRYADITINGDGLGESELLAAVEGALANYDSAGV</sequence>
<comment type="caution">
    <text evidence="8">The sequence shown here is derived from an EMBL/GenBank/DDBJ whole genome shotgun (WGS) entry which is preliminary data.</text>
</comment>
<dbReference type="EC" id="2.7.1.71" evidence="7"/>
<keyword evidence="5 7" id="KW-0067">ATP-binding</keyword>
<feature type="binding site" evidence="7">
    <location>
        <position position="83"/>
    </location>
    <ligand>
        <name>substrate</name>
    </ligand>
</feature>
<dbReference type="InterPro" id="IPR031322">
    <property type="entry name" value="Shikimate/glucono_kinase"/>
</dbReference>
<feature type="binding site" evidence="7">
    <location>
        <begin position="16"/>
        <end position="21"/>
    </location>
    <ligand>
        <name>ATP</name>
        <dbReference type="ChEBI" id="CHEBI:30616"/>
    </ligand>
</feature>
<dbReference type="HAMAP" id="MF_00109">
    <property type="entry name" value="Shikimate_kinase"/>
    <property type="match status" value="1"/>
</dbReference>
<keyword evidence="4 7" id="KW-0418">Kinase</keyword>
<evidence type="ECO:0000256" key="6">
    <source>
        <dbReference type="ARBA" id="ARBA00023141"/>
    </source>
</evidence>
<accession>A0ABV3TZI3</accession>
<feature type="binding site" evidence="7">
    <location>
        <position position="20"/>
    </location>
    <ligand>
        <name>Mg(2+)</name>
        <dbReference type="ChEBI" id="CHEBI:18420"/>
    </ligand>
</feature>
<comment type="subcellular location">
    <subcellularLocation>
        <location evidence="7">Cytoplasm</location>
    </subcellularLocation>
</comment>
<comment type="catalytic activity">
    <reaction evidence="7">
        <text>shikimate + ATP = 3-phosphoshikimate + ADP + H(+)</text>
        <dbReference type="Rhea" id="RHEA:13121"/>
        <dbReference type="ChEBI" id="CHEBI:15378"/>
        <dbReference type="ChEBI" id="CHEBI:30616"/>
        <dbReference type="ChEBI" id="CHEBI:36208"/>
        <dbReference type="ChEBI" id="CHEBI:145989"/>
        <dbReference type="ChEBI" id="CHEBI:456216"/>
        <dbReference type="EC" id="2.7.1.71"/>
    </reaction>
</comment>
<feature type="binding site" evidence="7">
    <location>
        <position position="62"/>
    </location>
    <ligand>
        <name>substrate</name>
    </ligand>
</feature>
<keyword evidence="1 7" id="KW-0028">Amino-acid biosynthesis</keyword>
<keyword evidence="7" id="KW-0963">Cytoplasm</keyword>
<dbReference type="Gene3D" id="3.40.50.300">
    <property type="entry name" value="P-loop containing nucleotide triphosphate hydrolases"/>
    <property type="match status" value="1"/>
</dbReference>
<comment type="function">
    <text evidence="7">Catalyzes the specific phosphorylation of the 3-hydroxyl group of shikimic acid using ATP as a cosubstrate.</text>
</comment>
<protein>
    <recommendedName>
        <fullName evidence="7">Shikimate kinase</fullName>
        <shortName evidence="7">SK</shortName>
        <ecNumber evidence="7">2.7.1.71</ecNumber>
    </recommendedName>
</protein>
<dbReference type="EMBL" id="JBFRYB010000001">
    <property type="protein sequence ID" value="MEX1666686.1"/>
    <property type="molecule type" value="Genomic_DNA"/>
</dbReference>
<comment type="pathway">
    <text evidence="7">Metabolic intermediate biosynthesis; chorismate biosynthesis; chorismate from D-erythrose 4-phosphate and phosphoenolpyruvate: step 5/7.</text>
</comment>
<keyword evidence="3 7" id="KW-0547">Nucleotide-binding</keyword>
<comment type="similarity">
    <text evidence="7">Belongs to the shikimate kinase family.</text>
</comment>
<comment type="cofactor">
    <cofactor evidence="7">
        <name>Mg(2+)</name>
        <dbReference type="ChEBI" id="CHEBI:18420"/>
    </cofactor>
    <text evidence="7">Binds 1 Mg(2+) ion per subunit.</text>
</comment>
<comment type="caution">
    <text evidence="7">Lacks conserved residue(s) required for the propagation of feature annotation.</text>
</comment>
<name>A0ABV3TZI3_9GAMM</name>
<dbReference type="RefSeq" id="WP_368376760.1">
    <property type="nucleotide sequence ID" value="NZ_JBFRYB010000001.1"/>
</dbReference>
<dbReference type="CDD" id="cd00464">
    <property type="entry name" value="SK"/>
    <property type="match status" value="1"/>
</dbReference>
<evidence type="ECO:0000256" key="3">
    <source>
        <dbReference type="ARBA" id="ARBA00022741"/>
    </source>
</evidence>
<keyword evidence="7" id="KW-0479">Metal-binding</keyword>
<dbReference type="InterPro" id="IPR027417">
    <property type="entry name" value="P-loop_NTPase"/>
</dbReference>
<dbReference type="PANTHER" id="PTHR21087">
    <property type="entry name" value="SHIKIMATE KINASE"/>
    <property type="match status" value="1"/>
</dbReference>
<proteinExistence type="inferred from homology"/>